<dbReference type="EMBL" id="KQ971343">
    <property type="protein sequence ID" value="EFA03234.1"/>
    <property type="molecule type" value="Genomic_DNA"/>
</dbReference>
<name>D6WND3_TRICA</name>
<gene>
    <name evidence="2" type="primary">GLEAN_13164</name>
    <name evidence="2" type="ORF">TcasGA2_TC013164</name>
</gene>
<accession>D6WND3</accession>
<dbReference type="InParanoid" id="D6WND3"/>
<keyword evidence="3" id="KW-1185">Reference proteome</keyword>
<evidence type="ECO:0000256" key="1">
    <source>
        <dbReference type="SAM" id="MobiDB-lite"/>
    </source>
</evidence>
<dbReference type="HOGENOM" id="CLU_2471985_0_0_1"/>
<evidence type="ECO:0000313" key="3">
    <source>
        <dbReference type="Proteomes" id="UP000007266"/>
    </source>
</evidence>
<proteinExistence type="predicted"/>
<sequence length="88" mass="10067">MLSVKNATTINRKPLKRVRELFDLTKGYRMERSVFVTGCKRPPFRKRSDCSVALFNIFRYLADNAVSSDELGEKSRKPLQTGLAEANK</sequence>
<organism evidence="2 3">
    <name type="scientific">Tribolium castaneum</name>
    <name type="common">Red flour beetle</name>
    <dbReference type="NCBI Taxonomy" id="7070"/>
    <lineage>
        <taxon>Eukaryota</taxon>
        <taxon>Metazoa</taxon>
        <taxon>Ecdysozoa</taxon>
        <taxon>Arthropoda</taxon>
        <taxon>Hexapoda</taxon>
        <taxon>Insecta</taxon>
        <taxon>Pterygota</taxon>
        <taxon>Neoptera</taxon>
        <taxon>Endopterygota</taxon>
        <taxon>Coleoptera</taxon>
        <taxon>Polyphaga</taxon>
        <taxon>Cucujiformia</taxon>
        <taxon>Tenebrionidae</taxon>
        <taxon>Tenebrionidae incertae sedis</taxon>
        <taxon>Tribolium</taxon>
    </lineage>
</organism>
<dbReference type="AlphaFoldDB" id="D6WND3"/>
<dbReference type="Proteomes" id="UP000007266">
    <property type="component" value="Linkage group 5"/>
</dbReference>
<reference evidence="2 3" key="2">
    <citation type="journal article" date="2010" name="Nucleic Acids Res.">
        <title>BeetleBase in 2010: revisions to provide comprehensive genomic information for Tribolium castaneum.</title>
        <authorList>
            <person name="Kim H.S."/>
            <person name="Murphy T."/>
            <person name="Xia J."/>
            <person name="Caragea D."/>
            <person name="Park Y."/>
            <person name="Beeman R.W."/>
            <person name="Lorenzen M.D."/>
            <person name="Butcher S."/>
            <person name="Manak J.R."/>
            <person name="Brown S.J."/>
        </authorList>
    </citation>
    <scope>GENOME REANNOTATION</scope>
    <source>
        <strain evidence="2 3">Georgia GA2</strain>
    </source>
</reference>
<protein>
    <submittedName>
        <fullName evidence="2">Uncharacterized protein</fullName>
    </submittedName>
</protein>
<evidence type="ECO:0000313" key="2">
    <source>
        <dbReference type="EMBL" id="EFA03234.1"/>
    </source>
</evidence>
<reference evidence="2 3" key="1">
    <citation type="journal article" date="2008" name="Nature">
        <title>The genome of the model beetle and pest Tribolium castaneum.</title>
        <authorList>
            <consortium name="Tribolium Genome Sequencing Consortium"/>
            <person name="Richards S."/>
            <person name="Gibbs R.A."/>
            <person name="Weinstock G.M."/>
            <person name="Brown S.J."/>
            <person name="Denell R."/>
            <person name="Beeman R.W."/>
            <person name="Gibbs R."/>
            <person name="Beeman R.W."/>
            <person name="Brown S.J."/>
            <person name="Bucher G."/>
            <person name="Friedrich M."/>
            <person name="Grimmelikhuijzen C.J."/>
            <person name="Klingler M."/>
            <person name="Lorenzen M."/>
            <person name="Richards S."/>
            <person name="Roth S."/>
            <person name="Schroder R."/>
            <person name="Tautz D."/>
            <person name="Zdobnov E.M."/>
            <person name="Muzny D."/>
            <person name="Gibbs R.A."/>
            <person name="Weinstock G.M."/>
            <person name="Attaway T."/>
            <person name="Bell S."/>
            <person name="Buhay C.J."/>
            <person name="Chandrabose M.N."/>
            <person name="Chavez D."/>
            <person name="Clerk-Blankenburg K.P."/>
            <person name="Cree A."/>
            <person name="Dao M."/>
            <person name="Davis C."/>
            <person name="Chacko J."/>
            <person name="Dinh H."/>
            <person name="Dugan-Rocha S."/>
            <person name="Fowler G."/>
            <person name="Garner T.T."/>
            <person name="Garnes J."/>
            <person name="Gnirke A."/>
            <person name="Hawes A."/>
            <person name="Hernandez J."/>
            <person name="Hines S."/>
            <person name="Holder M."/>
            <person name="Hume J."/>
            <person name="Jhangiani S.N."/>
            <person name="Joshi V."/>
            <person name="Khan Z.M."/>
            <person name="Jackson L."/>
            <person name="Kovar C."/>
            <person name="Kowis A."/>
            <person name="Lee S."/>
            <person name="Lewis L.R."/>
            <person name="Margolis J."/>
            <person name="Morgan M."/>
            <person name="Nazareth L.V."/>
            <person name="Nguyen N."/>
            <person name="Okwuonu G."/>
            <person name="Parker D."/>
            <person name="Richards S."/>
            <person name="Ruiz S.J."/>
            <person name="Santibanez J."/>
            <person name="Savard J."/>
            <person name="Scherer S.E."/>
            <person name="Schneider B."/>
            <person name="Sodergren E."/>
            <person name="Tautz D."/>
            <person name="Vattahil S."/>
            <person name="Villasana D."/>
            <person name="White C.S."/>
            <person name="Wright R."/>
            <person name="Park Y."/>
            <person name="Beeman R.W."/>
            <person name="Lord J."/>
            <person name="Oppert B."/>
            <person name="Lorenzen M."/>
            <person name="Brown S."/>
            <person name="Wang L."/>
            <person name="Savard J."/>
            <person name="Tautz D."/>
            <person name="Richards S."/>
            <person name="Weinstock G."/>
            <person name="Gibbs R.A."/>
            <person name="Liu Y."/>
            <person name="Worley K."/>
            <person name="Weinstock G."/>
            <person name="Elsik C.G."/>
            <person name="Reese J.T."/>
            <person name="Elhaik E."/>
            <person name="Landan G."/>
            <person name="Graur D."/>
            <person name="Arensburger P."/>
            <person name="Atkinson P."/>
            <person name="Beeman R.W."/>
            <person name="Beidler J."/>
            <person name="Brown S.J."/>
            <person name="Demuth J.P."/>
            <person name="Drury D.W."/>
            <person name="Du Y.Z."/>
            <person name="Fujiwara H."/>
            <person name="Lorenzen M."/>
            <person name="Maselli V."/>
            <person name="Osanai M."/>
            <person name="Park Y."/>
            <person name="Robertson H.M."/>
            <person name="Tu Z."/>
            <person name="Wang J.J."/>
            <person name="Wang S."/>
            <person name="Richards S."/>
            <person name="Song H."/>
            <person name="Zhang L."/>
            <person name="Sodergren E."/>
            <person name="Werner D."/>
            <person name="Stanke M."/>
            <person name="Morgenstern B."/>
            <person name="Solovyev V."/>
            <person name="Kosarev P."/>
            <person name="Brown G."/>
            <person name="Chen H.C."/>
            <person name="Ermolaeva O."/>
            <person name="Hlavina W."/>
            <person name="Kapustin Y."/>
            <person name="Kiryutin B."/>
            <person name="Kitts P."/>
            <person name="Maglott D."/>
            <person name="Pruitt K."/>
            <person name="Sapojnikov V."/>
            <person name="Souvorov A."/>
            <person name="Mackey A.J."/>
            <person name="Waterhouse R.M."/>
            <person name="Wyder S."/>
            <person name="Zdobnov E.M."/>
            <person name="Zdobnov E.M."/>
            <person name="Wyder S."/>
            <person name="Kriventseva E.V."/>
            <person name="Kadowaki T."/>
            <person name="Bork P."/>
            <person name="Aranda M."/>
            <person name="Bao R."/>
            <person name="Beermann A."/>
            <person name="Berns N."/>
            <person name="Bolognesi R."/>
            <person name="Bonneton F."/>
            <person name="Bopp D."/>
            <person name="Brown S.J."/>
            <person name="Bucher G."/>
            <person name="Butts T."/>
            <person name="Chaumot A."/>
            <person name="Denell R.E."/>
            <person name="Ferrier D.E."/>
            <person name="Friedrich M."/>
            <person name="Gordon C.M."/>
            <person name="Jindra M."/>
            <person name="Klingler M."/>
            <person name="Lan Q."/>
            <person name="Lattorff H.M."/>
            <person name="Laudet V."/>
            <person name="von Levetsow C."/>
            <person name="Liu Z."/>
            <person name="Lutz R."/>
            <person name="Lynch J.A."/>
            <person name="da Fonseca R.N."/>
            <person name="Posnien N."/>
            <person name="Reuter R."/>
            <person name="Roth S."/>
            <person name="Savard J."/>
            <person name="Schinko J.B."/>
            <person name="Schmitt C."/>
            <person name="Schoppmeier M."/>
            <person name="Schroder R."/>
            <person name="Shippy T.D."/>
            <person name="Simonnet F."/>
            <person name="Marques-Souza H."/>
            <person name="Tautz D."/>
            <person name="Tomoyasu Y."/>
            <person name="Trauner J."/>
            <person name="Van der Zee M."/>
            <person name="Vervoort M."/>
            <person name="Wittkopp N."/>
            <person name="Wimmer E.A."/>
            <person name="Yang X."/>
            <person name="Jones A.K."/>
            <person name="Sattelle D.B."/>
            <person name="Ebert P.R."/>
            <person name="Nelson D."/>
            <person name="Scott J.G."/>
            <person name="Beeman R.W."/>
            <person name="Muthukrishnan S."/>
            <person name="Kramer K.J."/>
            <person name="Arakane Y."/>
            <person name="Beeman R.W."/>
            <person name="Zhu Q."/>
            <person name="Hogenkamp D."/>
            <person name="Dixit R."/>
            <person name="Oppert B."/>
            <person name="Jiang H."/>
            <person name="Zou Z."/>
            <person name="Marshall J."/>
            <person name="Elpidina E."/>
            <person name="Vinokurov K."/>
            <person name="Oppert C."/>
            <person name="Zou Z."/>
            <person name="Evans J."/>
            <person name="Lu Z."/>
            <person name="Zhao P."/>
            <person name="Sumathipala N."/>
            <person name="Altincicek B."/>
            <person name="Vilcinskas A."/>
            <person name="Williams M."/>
            <person name="Hultmark D."/>
            <person name="Hetru C."/>
            <person name="Jiang H."/>
            <person name="Grimmelikhuijzen C.J."/>
            <person name="Hauser F."/>
            <person name="Cazzamali G."/>
            <person name="Williamson M."/>
            <person name="Park Y."/>
            <person name="Li B."/>
            <person name="Tanaka Y."/>
            <person name="Predel R."/>
            <person name="Neupert S."/>
            <person name="Schachtner J."/>
            <person name="Verleyen P."/>
            <person name="Raible F."/>
            <person name="Bork P."/>
            <person name="Friedrich M."/>
            <person name="Walden K.K."/>
            <person name="Robertson H.M."/>
            <person name="Angeli S."/>
            <person name="Foret S."/>
            <person name="Bucher G."/>
            <person name="Schuetz S."/>
            <person name="Maleszka R."/>
            <person name="Wimmer E.A."/>
            <person name="Beeman R.W."/>
            <person name="Lorenzen M."/>
            <person name="Tomoyasu Y."/>
            <person name="Miller S.C."/>
            <person name="Grossmann D."/>
            <person name="Bucher G."/>
        </authorList>
    </citation>
    <scope>NUCLEOTIDE SEQUENCE [LARGE SCALE GENOMIC DNA]</scope>
    <source>
        <strain evidence="2 3">Georgia GA2</strain>
    </source>
</reference>
<feature type="region of interest" description="Disordered" evidence="1">
    <location>
        <begin position="68"/>
        <end position="88"/>
    </location>
</feature>